<gene>
    <name evidence="8" type="ORF">G3I74_08605</name>
</gene>
<accession>A0A845V3J1</accession>
<protein>
    <submittedName>
        <fullName evidence="8">EamA family transporter</fullName>
    </submittedName>
</protein>
<keyword evidence="2" id="KW-1003">Cell membrane</keyword>
<evidence type="ECO:0000256" key="2">
    <source>
        <dbReference type="ARBA" id="ARBA00022475"/>
    </source>
</evidence>
<feature type="transmembrane region" description="Helical" evidence="6">
    <location>
        <begin position="235"/>
        <end position="254"/>
    </location>
</feature>
<feature type="transmembrane region" description="Helical" evidence="6">
    <location>
        <begin position="260"/>
        <end position="278"/>
    </location>
</feature>
<dbReference type="EMBL" id="JAAGSC010000040">
    <property type="protein sequence ID" value="NDY95786.1"/>
    <property type="molecule type" value="Genomic_DNA"/>
</dbReference>
<keyword evidence="9" id="KW-1185">Reference proteome</keyword>
<dbReference type="PANTHER" id="PTHR42920:SF11">
    <property type="entry name" value="INNER MEMBRANE PROTEIN YTFF"/>
    <property type="match status" value="1"/>
</dbReference>
<dbReference type="InterPro" id="IPR051258">
    <property type="entry name" value="Diverse_Substrate_Transporter"/>
</dbReference>
<feature type="transmembrane region" description="Helical" evidence="6">
    <location>
        <begin position="138"/>
        <end position="159"/>
    </location>
</feature>
<dbReference type="InterPro" id="IPR037185">
    <property type="entry name" value="EmrE-like"/>
</dbReference>
<dbReference type="Pfam" id="PF00892">
    <property type="entry name" value="EamA"/>
    <property type="match status" value="1"/>
</dbReference>
<evidence type="ECO:0000256" key="3">
    <source>
        <dbReference type="ARBA" id="ARBA00022692"/>
    </source>
</evidence>
<evidence type="ECO:0000259" key="7">
    <source>
        <dbReference type="Pfam" id="PF00892"/>
    </source>
</evidence>
<sequence length="282" mass="30579">MALLWIITIVWAFSFSLIGVYLSGQVDDYVSVFVRTALALLLFVPLLARARPGLNLALRLAGIGAVQIGLMYLFLFHAFAHLSVPELLLFTTLTPLYVTLIDERLIGRRRLPAAWWLAAALAVAGAVVIRFAGVGSDVVTGFVLIQAANLCFAFGQVWYKRTALPPAMSQVQVFGFFFLGGVLVSGLALILFGDLSRLPATPVQWGVLLWLGLAASGLGYLGWNIGARQVNTGQLAAMNNLLIPAGILVNVLIWNRDADWPRLIIGGTIIVLAVWLAGRVRR</sequence>
<keyword evidence="5 6" id="KW-0472">Membrane</keyword>
<evidence type="ECO:0000313" key="8">
    <source>
        <dbReference type="EMBL" id="NDY95786.1"/>
    </source>
</evidence>
<name>A0A845V3J1_9GAMM</name>
<feature type="transmembrane region" description="Helical" evidence="6">
    <location>
        <begin position="171"/>
        <end position="193"/>
    </location>
</feature>
<feature type="transmembrane region" description="Helical" evidence="6">
    <location>
        <begin position="5"/>
        <end position="23"/>
    </location>
</feature>
<feature type="domain" description="EamA" evidence="7">
    <location>
        <begin position="4"/>
        <end position="129"/>
    </location>
</feature>
<dbReference type="PANTHER" id="PTHR42920">
    <property type="entry name" value="OS03G0707200 PROTEIN-RELATED"/>
    <property type="match status" value="1"/>
</dbReference>
<proteinExistence type="predicted"/>
<dbReference type="SUPFAM" id="SSF103481">
    <property type="entry name" value="Multidrug resistance efflux transporter EmrE"/>
    <property type="match status" value="2"/>
</dbReference>
<comment type="subcellular location">
    <subcellularLocation>
        <location evidence="1">Cell membrane</location>
        <topology evidence="1">Multi-pass membrane protein</topology>
    </subcellularLocation>
</comment>
<dbReference type="GO" id="GO:0005886">
    <property type="term" value="C:plasma membrane"/>
    <property type="evidence" value="ECO:0007669"/>
    <property type="project" value="UniProtKB-SubCell"/>
</dbReference>
<dbReference type="Proteomes" id="UP000484885">
    <property type="component" value="Unassembled WGS sequence"/>
</dbReference>
<evidence type="ECO:0000256" key="6">
    <source>
        <dbReference type="SAM" id="Phobius"/>
    </source>
</evidence>
<evidence type="ECO:0000313" key="9">
    <source>
        <dbReference type="Proteomes" id="UP000484885"/>
    </source>
</evidence>
<organism evidence="8 9">
    <name type="scientific">Wenzhouxiangella limi</name>
    <dbReference type="NCBI Taxonomy" id="2707351"/>
    <lineage>
        <taxon>Bacteria</taxon>
        <taxon>Pseudomonadati</taxon>
        <taxon>Pseudomonadota</taxon>
        <taxon>Gammaproteobacteria</taxon>
        <taxon>Chromatiales</taxon>
        <taxon>Wenzhouxiangellaceae</taxon>
        <taxon>Wenzhouxiangella</taxon>
    </lineage>
</organism>
<keyword evidence="4 6" id="KW-1133">Transmembrane helix</keyword>
<dbReference type="AlphaFoldDB" id="A0A845V3J1"/>
<feature type="transmembrane region" description="Helical" evidence="6">
    <location>
        <begin position="205"/>
        <end position="223"/>
    </location>
</feature>
<feature type="transmembrane region" description="Helical" evidence="6">
    <location>
        <begin position="113"/>
        <end position="132"/>
    </location>
</feature>
<dbReference type="InterPro" id="IPR000620">
    <property type="entry name" value="EamA_dom"/>
</dbReference>
<reference evidence="8 9" key="1">
    <citation type="submission" date="2020-02" db="EMBL/GenBank/DDBJ databases">
        <authorList>
            <person name="Zhang X.-Y."/>
        </authorList>
    </citation>
    <scope>NUCLEOTIDE SEQUENCE [LARGE SCALE GENOMIC DNA]</scope>
    <source>
        <strain evidence="8 9">C33</strain>
    </source>
</reference>
<feature type="transmembrane region" description="Helical" evidence="6">
    <location>
        <begin position="29"/>
        <end position="48"/>
    </location>
</feature>
<feature type="transmembrane region" description="Helical" evidence="6">
    <location>
        <begin position="84"/>
        <end position="101"/>
    </location>
</feature>
<evidence type="ECO:0000256" key="5">
    <source>
        <dbReference type="ARBA" id="ARBA00023136"/>
    </source>
</evidence>
<evidence type="ECO:0000256" key="1">
    <source>
        <dbReference type="ARBA" id="ARBA00004651"/>
    </source>
</evidence>
<feature type="transmembrane region" description="Helical" evidence="6">
    <location>
        <begin position="60"/>
        <end position="78"/>
    </location>
</feature>
<evidence type="ECO:0000256" key="4">
    <source>
        <dbReference type="ARBA" id="ARBA00022989"/>
    </source>
</evidence>
<comment type="caution">
    <text evidence="8">The sequence shown here is derived from an EMBL/GenBank/DDBJ whole genome shotgun (WGS) entry which is preliminary data.</text>
</comment>
<keyword evidence="3 6" id="KW-0812">Transmembrane</keyword>
<dbReference type="RefSeq" id="WP_164211167.1">
    <property type="nucleotide sequence ID" value="NZ_JAAGSC010000040.1"/>
</dbReference>